<dbReference type="EMBL" id="CAJNOM010003771">
    <property type="protein sequence ID" value="CAF1649147.1"/>
    <property type="molecule type" value="Genomic_DNA"/>
</dbReference>
<dbReference type="OrthoDB" id="423533at2759"/>
<organism evidence="2 3">
    <name type="scientific">Adineta steineri</name>
    <dbReference type="NCBI Taxonomy" id="433720"/>
    <lineage>
        <taxon>Eukaryota</taxon>
        <taxon>Metazoa</taxon>
        <taxon>Spiralia</taxon>
        <taxon>Gnathifera</taxon>
        <taxon>Rotifera</taxon>
        <taxon>Eurotatoria</taxon>
        <taxon>Bdelloidea</taxon>
        <taxon>Adinetida</taxon>
        <taxon>Adinetidae</taxon>
        <taxon>Adineta</taxon>
    </lineage>
</organism>
<evidence type="ECO:0000313" key="1">
    <source>
        <dbReference type="EMBL" id="CAF1517608.1"/>
    </source>
</evidence>
<dbReference type="AlphaFoldDB" id="A0A816EP29"/>
<dbReference type="Proteomes" id="UP000663832">
    <property type="component" value="Unassembled WGS sequence"/>
</dbReference>
<comment type="caution">
    <text evidence="2">The sequence shown here is derived from an EMBL/GenBank/DDBJ whole genome shotgun (WGS) entry which is preliminary data.</text>
</comment>
<evidence type="ECO:0000313" key="2">
    <source>
        <dbReference type="EMBL" id="CAF1649147.1"/>
    </source>
</evidence>
<keyword evidence="3" id="KW-1185">Reference proteome</keyword>
<gene>
    <name evidence="1" type="ORF">BJG266_LOCUS44086</name>
    <name evidence="2" type="ORF">QVE165_LOCUS61028</name>
</gene>
<reference evidence="2" key="1">
    <citation type="submission" date="2021-02" db="EMBL/GenBank/DDBJ databases">
        <authorList>
            <person name="Nowell W R."/>
        </authorList>
    </citation>
    <scope>NUCLEOTIDE SEQUENCE</scope>
</reference>
<sequence length="101" mass="11829">MAARFLRDFEPQHARRILDELAPSQKMRKPIENFDDIPVVSLEEIVEPLLSLVPNIKEMVSKAKEKCDKTKDSLTTDESASIMLYSVEWKLRENPFLYYIK</sequence>
<dbReference type="Proteomes" id="UP000663877">
    <property type="component" value="Unassembled WGS sequence"/>
</dbReference>
<name>A0A816EP29_9BILA</name>
<proteinExistence type="predicted"/>
<protein>
    <submittedName>
        <fullName evidence="2">Uncharacterized protein</fullName>
    </submittedName>
</protein>
<accession>A0A816EP29</accession>
<dbReference type="EMBL" id="CAJNOI010003419">
    <property type="protein sequence ID" value="CAF1517608.1"/>
    <property type="molecule type" value="Genomic_DNA"/>
</dbReference>
<evidence type="ECO:0000313" key="3">
    <source>
        <dbReference type="Proteomes" id="UP000663832"/>
    </source>
</evidence>